<dbReference type="AlphaFoldDB" id="K9W0H7"/>
<dbReference type="Proteomes" id="UP000010472">
    <property type="component" value="Chromosome"/>
</dbReference>
<gene>
    <name evidence="1" type="ORF">Cri9333_2380</name>
</gene>
<accession>K9W0H7</accession>
<evidence type="ECO:0000313" key="1">
    <source>
        <dbReference type="EMBL" id="AFZ13247.1"/>
    </source>
</evidence>
<dbReference type="EMBL" id="CP003620">
    <property type="protein sequence ID" value="AFZ13247.1"/>
    <property type="molecule type" value="Genomic_DNA"/>
</dbReference>
<sequence>MSSVVGKPVWLCGGKTNECLEVPIINERQKQIYYGALNVYNQKFLMNAFEKANE</sequence>
<keyword evidence="2" id="KW-1185">Reference proteome</keyword>
<dbReference type="KEGG" id="cep:Cri9333_2380"/>
<organism evidence="1 2">
    <name type="scientific">Crinalium epipsammum PCC 9333</name>
    <dbReference type="NCBI Taxonomy" id="1173022"/>
    <lineage>
        <taxon>Bacteria</taxon>
        <taxon>Bacillati</taxon>
        <taxon>Cyanobacteriota</taxon>
        <taxon>Cyanophyceae</taxon>
        <taxon>Gomontiellales</taxon>
        <taxon>Gomontiellaceae</taxon>
        <taxon>Crinalium</taxon>
    </lineage>
</organism>
<protein>
    <submittedName>
        <fullName evidence="1">Uncharacterized protein</fullName>
    </submittedName>
</protein>
<dbReference type="HOGENOM" id="CLU_3042520_0_0_3"/>
<proteinExistence type="predicted"/>
<name>K9W0H7_9CYAN</name>
<evidence type="ECO:0000313" key="2">
    <source>
        <dbReference type="Proteomes" id="UP000010472"/>
    </source>
</evidence>
<dbReference type="RefSeq" id="WP_015203361.1">
    <property type="nucleotide sequence ID" value="NC_019753.1"/>
</dbReference>
<dbReference type="eggNOG" id="COG3335">
    <property type="taxonomic scope" value="Bacteria"/>
</dbReference>
<reference evidence="1 2" key="1">
    <citation type="submission" date="2012-06" db="EMBL/GenBank/DDBJ databases">
        <title>Finished chromosome of genome of Crinalium epipsammum PCC 9333.</title>
        <authorList>
            <consortium name="US DOE Joint Genome Institute"/>
            <person name="Gugger M."/>
            <person name="Coursin T."/>
            <person name="Rippka R."/>
            <person name="Tandeau De Marsac N."/>
            <person name="Huntemann M."/>
            <person name="Wei C.-L."/>
            <person name="Han J."/>
            <person name="Detter J.C."/>
            <person name="Han C."/>
            <person name="Tapia R."/>
            <person name="Davenport K."/>
            <person name="Daligault H."/>
            <person name="Erkkila T."/>
            <person name="Gu W."/>
            <person name="Munk A.C.C."/>
            <person name="Teshima H."/>
            <person name="Xu Y."/>
            <person name="Chain P."/>
            <person name="Chen A."/>
            <person name="Krypides N."/>
            <person name="Mavromatis K."/>
            <person name="Markowitz V."/>
            <person name="Szeto E."/>
            <person name="Ivanova N."/>
            <person name="Mikhailova N."/>
            <person name="Ovchinnikova G."/>
            <person name="Pagani I."/>
            <person name="Pati A."/>
            <person name="Goodwin L."/>
            <person name="Peters L."/>
            <person name="Pitluck S."/>
            <person name="Woyke T."/>
            <person name="Kerfeld C."/>
        </authorList>
    </citation>
    <scope>NUCLEOTIDE SEQUENCE [LARGE SCALE GENOMIC DNA]</scope>
    <source>
        <strain evidence="1 2">PCC 9333</strain>
    </source>
</reference>
<dbReference type="OrthoDB" id="465657at2"/>